<feature type="region of interest" description="Disordered" evidence="1">
    <location>
        <begin position="1"/>
        <end position="26"/>
    </location>
</feature>
<sequence>MAPVVAPRWSTSFHDGTTSGSCSTPRYTTSRPPLMLRLMLLRLMLKKRMIRFRRPRTTATMNIMIERLLGDVIVRGSGLLPGQGTRARRRRSVRRFKFDMWREVGICDQNGWMLIQECRKVNEIQERFRQLMKAVRRSQECQALQLWHHAIMELSILGKT</sequence>
<reference evidence="2" key="3">
    <citation type="submission" date="2022-06" db="UniProtKB">
        <authorList>
            <consortium name="EnsemblPlants"/>
        </authorList>
    </citation>
    <scope>IDENTIFICATION</scope>
</reference>
<dbReference type="AlphaFoldDB" id="A0A8R7Q9U6"/>
<evidence type="ECO:0000256" key="1">
    <source>
        <dbReference type="SAM" id="MobiDB-lite"/>
    </source>
</evidence>
<name>A0A8R7Q9U6_TRIUA</name>
<reference evidence="2" key="2">
    <citation type="submission" date="2018-03" db="EMBL/GenBank/DDBJ databases">
        <title>The Triticum urartu genome reveals the dynamic nature of wheat genome evolution.</title>
        <authorList>
            <person name="Ling H."/>
            <person name="Ma B."/>
            <person name="Shi X."/>
            <person name="Liu H."/>
            <person name="Dong L."/>
            <person name="Sun H."/>
            <person name="Cao Y."/>
            <person name="Gao Q."/>
            <person name="Zheng S."/>
            <person name="Li Y."/>
            <person name="Yu Y."/>
            <person name="Du H."/>
            <person name="Qi M."/>
            <person name="Li Y."/>
            <person name="Yu H."/>
            <person name="Cui Y."/>
            <person name="Wang N."/>
            <person name="Chen C."/>
            <person name="Wu H."/>
            <person name="Zhao Y."/>
            <person name="Zhang J."/>
            <person name="Li Y."/>
            <person name="Zhou W."/>
            <person name="Zhang B."/>
            <person name="Hu W."/>
            <person name="Eijk M."/>
            <person name="Tang J."/>
            <person name="Witsenboer H."/>
            <person name="Zhao S."/>
            <person name="Li Z."/>
            <person name="Zhang A."/>
            <person name="Wang D."/>
            <person name="Liang C."/>
        </authorList>
    </citation>
    <scope>NUCLEOTIDE SEQUENCE [LARGE SCALE GENOMIC DNA]</scope>
    <source>
        <strain evidence="2">cv. G1812</strain>
    </source>
</reference>
<evidence type="ECO:0000313" key="2">
    <source>
        <dbReference type="EnsemblPlants" id="TuG1812G0500001156.01.T06"/>
    </source>
</evidence>
<feature type="compositionally biased region" description="Polar residues" evidence="1">
    <location>
        <begin position="9"/>
        <end position="26"/>
    </location>
</feature>
<keyword evidence="3" id="KW-1185">Reference proteome</keyword>
<reference evidence="3" key="1">
    <citation type="journal article" date="2013" name="Nature">
        <title>Draft genome of the wheat A-genome progenitor Triticum urartu.</title>
        <authorList>
            <person name="Ling H.Q."/>
            <person name="Zhao S."/>
            <person name="Liu D."/>
            <person name="Wang J."/>
            <person name="Sun H."/>
            <person name="Zhang C."/>
            <person name="Fan H."/>
            <person name="Li D."/>
            <person name="Dong L."/>
            <person name="Tao Y."/>
            <person name="Gao C."/>
            <person name="Wu H."/>
            <person name="Li Y."/>
            <person name="Cui Y."/>
            <person name="Guo X."/>
            <person name="Zheng S."/>
            <person name="Wang B."/>
            <person name="Yu K."/>
            <person name="Liang Q."/>
            <person name="Yang W."/>
            <person name="Lou X."/>
            <person name="Chen J."/>
            <person name="Feng M."/>
            <person name="Jian J."/>
            <person name="Zhang X."/>
            <person name="Luo G."/>
            <person name="Jiang Y."/>
            <person name="Liu J."/>
            <person name="Wang Z."/>
            <person name="Sha Y."/>
            <person name="Zhang B."/>
            <person name="Wu H."/>
            <person name="Tang D."/>
            <person name="Shen Q."/>
            <person name="Xue P."/>
            <person name="Zou S."/>
            <person name="Wang X."/>
            <person name="Liu X."/>
            <person name="Wang F."/>
            <person name="Yang Y."/>
            <person name="An X."/>
            <person name="Dong Z."/>
            <person name="Zhang K."/>
            <person name="Zhang X."/>
            <person name="Luo M.C."/>
            <person name="Dvorak J."/>
            <person name="Tong Y."/>
            <person name="Wang J."/>
            <person name="Yang H."/>
            <person name="Li Z."/>
            <person name="Wang D."/>
            <person name="Zhang A."/>
            <person name="Wang J."/>
        </authorList>
    </citation>
    <scope>NUCLEOTIDE SEQUENCE</scope>
    <source>
        <strain evidence="3">cv. G1812</strain>
    </source>
</reference>
<dbReference type="Proteomes" id="UP000015106">
    <property type="component" value="Chromosome 5"/>
</dbReference>
<protein>
    <submittedName>
        <fullName evidence="2">Uncharacterized protein</fullName>
    </submittedName>
</protein>
<organism evidence="2 3">
    <name type="scientific">Triticum urartu</name>
    <name type="common">Red wild einkorn</name>
    <name type="synonym">Crithodium urartu</name>
    <dbReference type="NCBI Taxonomy" id="4572"/>
    <lineage>
        <taxon>Eukaryota</taxon>
        <taxon>Viridiplantae</taxon>
        <taxon>Streptophyta</taxon>
        <taxon>Embryophyta</taxon>
        <taxon>Tracheophyta</taxon>
        <taxon>Spermatophyta</taxon>
        <taxon>Magnoliopsida</taxon>
        <taxon>Liliopsida</taxon>
        <taxon>Poales</taxon>
        <taxon>Poaceae</taxon>
        <taxon>BOP clade</taxon>
        <taxon>Pooideae</taxon>
        <taxon>Triticodae</taxon>
        <taxon>Triticeae</taxon>
        <taxon>Triticinae</taxon>
        <taxon>Triticum</taxon>
    </lineage>
</organism>
<dbReference type="Gramene" id="TuG1812G0500001156.01.T06">
    <property type="protein sequence ID" value="TuG1812G0500001156.01.T06"/>
    <property type="gene ID" value="TuG1812G0500001156.01"/>
</dbReference>
<proteinExistence type="predicted"/>
<dbReference type="EnsemblPlants" id="TuG1812G0500001156.01.T06">
    <property type="protein sequence ID" value="TuG1812G0500001156.01.T06"/>
    <property type="gene ID" value="TuG1812G0500001156.01"/>
</dbReference>
<accession>A0A8R7Q9U6</accession>
<evidence type="ECO:0000313" key="3">
    <source>
        <dbReference type="Proteomes" id="UP000015106"/>
    </source>
</evidence>